<feature type="compositionally biased region" description="Basic and acidic residues" evidence="1">
    <location>
        <begin position="205"/>
        <end position="221"/>
    </location>
</feature>
<organism evidence="2 3">
    <name type="scientific">Ascobolus immersus RN42</name>
    <dbReference type="NCBI Taxonomy" id="1160509"/>
    <lineage>
        <taxon>Eukaryota</taxon>
        <taxon>Fungi</taxon>
        <taxon>Dikarya</taxon>
        <taxon>Ascomycota</taxon>
        <taxon>Pezizomycotina</taxon>
        <taxon>Pezizomycetes</taxon>
        <taxon>Pezizales</taxon>
        <taxon>Ascobolaceae</taxon>
        <taxon>Ascobolus</taxon>
    </lineage>
</organism>
<dbReference type="EMBL" id="ML119730">
    <property type="protein sequence ID" value="RPA77197.1"/>
    <property type="molecule type" value="Genomic_DNA"/>
</dbReference>
<sequence>MPVYYEVEEERRFERGEPDRQLIEVNGGKTRFKTYHRANQVLVDRIIDIYGYYGLRRENDFKVTVDGHGWRSSQFDFRFAVPADYPERFQVHAPRRGRVTERSIRVLQRPAAAGDLDSPLMDEMDVAKKDRPISRDVKVTIVGSSEEEEEDEDEDGKRDVNTDEKDPRGKKDEGKKGAESKKAQDGGIMKNSVVPIEVSSDEDEYGKGDKGSDESAEDGKVGKKKRRQEEELDDLGGGDKEKGKSRPDSSSEGRGSGAALEDDYSDTELEDFITELEQLQKKFGRNGRFGAKQLRRFGLAVPETWVSNIEDVLVEAEISLELRRK</sequence>
<evidence type="ECO:0000313" key="2">
    <source>
        <dbReference type="EMBL" id="RPA77197.1"/>
    </source>
</evidence>
<feature type="compositionally biased region" description="Acidic residues" evidence="1">
    <location>
        <begin position="145"/>
        <end position="154"/>
    </location>
</feature>
<reference evidence="2 3" key="1">
    <citation type="journal article" date="2018" name="Nat. Ecol. Evol.">
        <title>Pezizomycetes genomes reveal the molecular basis of ectomycorrhizal truffle lifestyle.</title>
        <authorList>
            <person name="Murat C."/>
            <person name="Payen T."/>
            <person name="Noel B."/>
            <person name="Kuo A."/>
            <person name="Morin E."/>
            <person name="Chen J."/>
            <person name="Kohler A."/>
            <person name="Krizsan K."/>
            <person name="Balestrini R."/>
            <person name="Da Silva C."/>
            <person name="Montanini B."/>
            <person name="Hainaut M."/>
            <person name="Levati E."/>
            <person name="Barry K.W."/>
            <person name="Belfiori B."/>
            <person name="Cichocki N."/>
            <person name="Clum A."/>
            <person name="Dockter R.B."/>
            <person name="Fauchery L."/>
            <person name="Guy J."/>
            <person name="Iotti M."/>
            <person name="Le Tacon F."/>
            <person name="Lindquist E.A."/>
            <person name="Lipzen A."/>
            <person name="Malagnac F."/>
            <person name="Mello A."/>
            <person name="Molinier V."/>
            <person name="Miyauchi S."/>
            <person name="Poulain J."/>
            <person name="Riccioni C."/>
            <person name="Rubini A."/>
            <person name="Sitrit Y."/>
            <person name="Splivallo R."/>
            <person name="Traeger S."/>
            <person name="Wang M."/>
            <person name="Zifcakova L."/>
            <person name="Wipf D."/>
            <person name="Zambonelli A."/>
            <person name="Paolocci F."/>
            <person name="Nowrousian M."/>
            <person name="Ottonello S."/>
            <person name="Baldrian P."/>
            <person name="Spatafora J.W."/>
            <person name="Henrissat B."/>
            <person name="Nagy L.G."/>
            <person name="Aury J.M."/>
            <person name="Wincker P."/>
            <person name="Grigoriev I.V."/>
            <person name="Bonfante P."/>
            <person name="Martin F.M."/>
        </authorList>
    </citation>
    <scope>NUCLEOTIDE SEQUENCE [LARGE SCALE GENOMIC DNA]</scope>
    <source>
        <strain evidence="2 3">RN42</strain>
    </source>
</reference>
<dbReference type="Proteomes" id="UP000275078">
    <property type="component" value="Unassembled WGS sequence"/>
</dbReference>
<protein>
    <submittedName>
        <fullName evidence="2">Uncharacterized protein</fullName>
    </submittedName>
</protein>
<keyword evidence="3" id="KW-1185">Reference proteome</keyword>
<feature type="compositionally biased region" description="Basic and acidic residues" evidence="1">
    <location>
        <begin position="237"/>
        <end position="251"/>
    </location>
</feature>
<feature type="region of interest" description="Disordered" evidence="1">
    <location>
        <begin position="137"/>
        <end position="266"/>
    </location>
</feature>
<name>A0A3N4HV99_ASCIM</name>
<proteinExistence type="predicted"/>
<evidence type="ECO:0000256" key="1">
    <source>
        <dbReference type="SAM" id="MobiDB-lite"/>
    </source>
</evidence>
<evidence type="ECO:0000313" key="3">
    <source>
        <dbReference type="Proteomes" id="UP000275078"/>
    </source>
</evidence>
<gene>
    <name evidence="2" type="ORF">BJ508DRAFT_330395</name>
</gene>
<feature type="compositionally biased region" description="Basic and acidic residues" evidence="1">
    <location>
        <begin position="155"/>
        <end position="184"/>
    </location>
</feature>
<dbReference type="AlphaFoldDB" id="A0A3N4HV99"/>
<accession>A0A3N4HV99</accession>